<evidence type="ECO:0000313" key="2">
    <source>
        <dbReference type="Proteomes" id="UP000308600"/>
    </source>
</evidence>
<protein>
    <submittedName>
        <fullName evidence="1">Uncharacterized protein</fullName>
    </submittedName>
</protein>
<organism evidence="1 2">
    <name type="scientific">Pluteus cervinus</name>
    <dbReference type="NCBI Taxonomy" id="181527"/>
    <lineage>
        <taxon>Eukaryota</taxon>
        <taxon>Fungi</taxon>
        <taxon>Dikarya</taxon>
        <taxon>Basidiomycota</taxon>
        <taxon>Agaricomycotina</taxon>
        <taxon>Agaricomycetes</taxon>
        <taxon>Agaricomycetidae</taxon>
        <taxon>Agaricales</taxon>
        <taxon>Pluteineae</taxon>
        <taxon>Pluteaceae</taxon>
        <taxon>Pluteus</taxon>
    </lineage>
</organism>
<sequence length="324" mass="36113">MYQEQMRYFLEGLIGRQHRTSGDQTLLNHDRTPTVVWGCQEGCRSLGLRVVSDASSTVYVSHQSQMEDGACQFVSSSERSERQIVIVAHHIIEVSYVGLKESTSDICFGRPKKAKLARLKSIREGRQRNSMDQNRRVGEVASKQKVPPENSFRLLQLNFSPHRDGPSLSLIPPHNSASLNTELLRNLVHEAHHWDLCLPPGLHKIIHDTIINTQSYLKTVRTSGGSKSNTSKFPSITQTSPIVITIFKEAIRFSLVSAYNWSRTQTSKNSIATQRIIYDLGLSSGAAYVRGSIGVSRLPQALSDPDRILDAGVERYSTIGEVGD</sequence>
<accession>A0ACD3A271</accession>
<evidence type="ECO:0000313" key="1">
    <source>
        <dbReference type="EMBL" id="TFK59746.1"/>
    </source>
</evidence>
<gene>
    <name evidence="1" type="ORF">BDN72DRAFT_864904</name>
</gene>
<name>A0ACD3A271_9AGAR</name>
<keyword evidence="2" id="KW-1185">Reference proteome</keyword>
<reference evidence="1 2" key="1">
    <citation type="journal article" date="2019" name="Nat. Ecol. Evol.">
        <title>Megaphylogeny resolves global patterns of mushroom evolution.</title>
        <authorList>
            <person name="Varga T."/>
            <person name="Krizsan K."/>
            <person name="Foldi C."/>
            <person name="Dima B."/>
            <person name="Sanchez-Garcia M."/>
            <person name="Sanchez-Ramirez S."/>
            <person name="Szollosi G.J."/>
            <person name="Szarkandi J.G."/>
            <person name="Papp V."/>
            <person name="Albert L."/>
            <person name="Andreopoulos W."/>
            <person name="Angelini C."/>
            <person name="Antonin V."/>
            <person name="Barry K.W."/>
            <person name="Bougher N.L."/>
            <person name="Buchanan P."/>
            <person name="Buyck B."/>
            <person name="Bense V."/>
            <person name="Catcheside P."/>
            <person name="Chovatia M."/>
            <person name="Cooper J."/>
            <person name="Damon W."/>
            <person name="Desjardin D."/>
            <person name="Finy P."/>
            <person name="Geml J."/>
            <person name="Haridas S."/>
            <person name="Hughes K."/>
            <person name="Justo A."/>
            <person name="Karasinski D."/>
            <person name="Kautmanova I."/>
            <person name="Kiss B."/>
            <person name="Kocsube S."/>
            <person name="Kotiranta H."/>
            <person name="LaButti K.M."/>
            <person name="Lechner B.E."/>
            <person name="Liimatainen K."/>
            <person name="Lipzen A."/>
            <person name="Lukacs Z."/>
            <person name="Mihaltcheva S."/>
            <person name="Morgado L.N."/>
            <person name="Niskanen T."/>
            <person name="Noordeloos M.E."/>
            <person name="Ohm R.A."/>
            <person name="Ortiz-Santana B."/>
            <person name="Ovrebo C."/>
            <person name="Racz N."/>
            <person name="Riley R."/>
            <person name="Savchenko A."/>
            <person name="Shiryaev A."/>
            <person name="Soop K."/>
            <person name="Spirin V."/>
            <person name="Szebenyi C."/>
            <person name="Tomsovsky M."/>
            <person name="Tulloss R.E."/>
            <person name="Uehling J."/>
            <person name="Grigoriev I.V."/>
            <person name="Vagvolgyi C."/>
            <person name="Papp T."/>
            <person name="Martin F.M."/>
            <person name="Miettinen O."/>
            <person name="Hibbett D.S."/>
            <person name="Nagy L.G."/>
        </authorList>
    </citation>
    <scope>NUCLEOTIDE SEQUENCE [LARGE SCALE GENOMIC DNA]</scope>
    <source>
        <strain evidence="1 2">NL-1719</strain>
    </source>
</reference>
<dbReference type="Proteomes" id="UP000308600">
    <property type="component" value="Unassembled WGS sequence"/>
</dbReference>
<dbReference type="EMBL" id="ML208903">
    <property type="protein sequence ID" value="TFK59746.1"/>
    <property type="molecule type" value="Genomic_DNA"/>
</dbReference>
<proteinExistence type="predicted"/>